<protein>
    <submittedName>
        <fullName evidence="2">Uncharacterized protein</fullName>
    </submittedName>
</protein>
<comment type="caution">
    <text evidence="2">The sequence shown here is derived from an EMBL/GenBank/DDBJ whole genome shotgun (WGS) entry which is preliminary data.</text>
</comment>
<feature type="region of interest" description="Disordered" evidence="1">
    <location>
        <begin position="1"/>
        <end position="29"/>
    </location>
</feature>
<dbReference type="Proteomes" id="UP001195483">
    <property type="component" value="Unassembled WGS sequence"/>
</dbReference>
<name>A0AAE0RSY4_9BIVA</name>
<reference evidence="2" key="1">
    <citation type="journal article" date="2021" name="Genome Biol. Evol.">
        <title>A High-Quality Reference Genome for a Parasitic Bivalve with Doubly Uniparental Inheritance (Bivalvia: Unionida).</title>
        <authorList>
            <person name="Smith C.H."/>
        </authorList>
    </citation>
    <scope>NUCLEOTIDE SEQUENCE</scope>
    <source>
        <strain evidence="2">CHS0354</strain>
    </source>
</reference>
<evidence type="ECO:0000313" key="3">
    <source>
        <dbReference type="Proteomes" id="UP001195483"/>
    </source>
</evidence>
<organism evidence="2 3">
    <name type="scientific">Potamilus streckersoni</name>
    <dbReference type="NCBI Taxonomy" id="2493646"/>
    <lineage>
        <taxon>Eukaryota</taxon>
        <taxon>Metazoa</taxon>
        <taxon>Spiralia</taxon>
        <taxon>Lophotrochozoa</taxon>
        <taxon>Mollusca</taxon>
        <taxon>Bivalvia</taxon>
        <taxon>Autobranchia</taxon>
        <taxon>Heteroconchia</taxon>
        <taxon>Palaeoheterodonta</taxon>
        <taxon>Unionida</taxon>
        <taxon>Unionoidea</taxon>
        <taxon>Unionidae</taxon>
        <taxon>Ambleminae</taxon>
        <taxon>Lampsilini</taxon>
        <taxon>Potamilus</taxon>
    </lineage>
</organism>
<proteinExistence type="predicted"/>
<feature type="compositionally biased region" description="Polar residues" evidence="1">
    <location>
        <begin position="1"/>
        <end position="10"/>
    </location>
</feature>
<dbReference type="AlphaFoldDB" id="A0AAE0RSY4"/>
<reference evidence="2" key="2">
    <citation type="journal article" date="2021" name="Genome Biol. Evol.">
        <title>Developing a high-quality reference genome for a parasitic bivalve with doubly uniparental inheritance (Bivalvia: Unionida).</title>
        <authorList>
            <person name="Smith C.H."/>
        </authorList>
    </citation>
    <scope>NUCLEOTIDE SEQUENCE</scope>
    <source>
        <strain evidence="2">CHS0354</strain>
        <tissue evidence="2">Mantle</tissue>
    </source>
</reference>
<evidence type="ECO:0000256" key="1">
    <source>
        <dbReference type="SAM" id="MobiDB-lite"/>
    </source>
</evidence>
<evidence type="ECO:0000313" key="2">
    <source>
        <dbReference type="EMBL" id="KAK3578960.1"/>
    </source>
</evidence>
<sequence>MSETKTSRSSYCEFDDHFPPPKQTPGLVHSSSIELVPCVQWDRDRSNPYDRCQLCNYFPPSRSRKYRLRTRKKSQRI</sequence>
<reference evidence="2" key="3">
    <citation type="submission" date="2023-05" db="EMBL/GenBank/DDBJ databases">
        <authorList>
            <person name="Smith C.H."/>
        </authorList>
    </citation>
    <scope>NUCLEOTIDE SEQUENCE</scope>
    <source>
        <strain evidence="2">CHS0354</strain>
        <tissue evidence="2">Mantle</tissue>
    </source>
</reference>
<accession>A0AAE0RSY4</accession>
<keyword evidence="3" id="KW-1185">Reference proteome</keyword>
<gene>
    <name evidence="2" type="ORF">CHS0354_034748</name>
</gene>
<dbReference type="EMBL" id="JAEAOA010002045">
    <property type="protein sequence ID" value="KAK3578960.1"/>
    <property type="molecule type" value="Genomic_DNA"/>
</dbReference>